<evidence type="ECO:0000256" key="2">
    <source>
        <dbReference type="ARBA" id="ARBA00023125"/>
    </source>
</evidence>
<keyword evidence="1" id="KW-0805">Transcription regulation</keyword>
<feature type="transmembrane region" description="Helical" evidence="4">
    <location>
        <begin position="99"/>
        <end position="118"/>
    </location>
</feature>
<evidence type="ECO:0000256" key="3">
    <source>
        <dbReference type="ARBA" id="ARBA00023163"/>
    </source>
</evidence>
<sequence>MEASLDNWTTIFLIAAAQGFFLVILLLVKEKQLLRAKLSLTAIILLFTLSLLYYVAYWTKYEQYFPGYISYTLGFTFVIGPLMLYYLRTLEVKQKMQFSAWHSIPIVLYSIHYFLRFFVNRSSNSFLSLSSFYTSEALSILIILQNIHLIVYTILCFYEVNKHNSSIQPAKHTWKRKVVFAFSGFTLSFFSYYVMVWTNTLKIEYDYMVSFAMSFFIYFIGYHAFTKPEILQTNGQSGKYEKSALTKSASKTLANKLIEHIKSQKSYLKNSLKLQDLAAELNLSSHHLSQIINEQLGQSYSDFLNTYRIEEAKRILSDPENANQKIISVAYDCGYNNKVSFHNTFKKYTGYSPTKYRELSLKNTKALAEQ</sequence>
<dbReference type="Pfam" id="PF12833">
    <property type="entry name" value="HTH_18"/>
    <property type="match status" value="1"/>
</dbReference>
<dbReference type="PANTHER" id="PTHR43280:SF29">
    <property type="entry name" value="ARAC-FAMILY TRANSCRIPTIONAL REGULATOR"/>
    <property type="match status" value="1"/>
</dbReference>
<feature type="transmembrane region" description="Helical" evidence="4">
    <location>
        <begin position="138"/>
        <end position="158"/>
    </location>
</feature>
<dbReference type="PANTHER" id="PTHR43280">
    <property type="entry name" value="ARAC-FAMILY TRANSCRIPTIONAL REGULATOR"/>
    <property type="match status" value="1"/>
</dbReference>
<protein>
    <submittedName>
        <fullName evidence="6">Helix-turn-helix domain-containing protein</fullName>
    </submittedName>
</protein>
<keyword evidence="4" id="KW-1133">Transmembrane helix</keyword>
<keyword evidence="4" id="KW-0812">Transmembrane</keyword>
<dbReference type="SMART" id="SM00342">
    <property type="entry name" value="HTH_ARAC"/>
    <property type="match status" value="1"/>
</dbReference>
<feature type="transmembrane region" description="Helical" evidence="4">
    <location>
        <begin position="6"/>
        <end position="28"/>
    </location>
</feature>
<gene>
    <name evidence="6" type="ORF">QQ008_06980</name>
</gene>
<feature type="transmembrane region" description="Helical" evidence="4">
    <location>
        <begin position="40"/>
        <end position="56"/>
    </location>
</feature>
<name>A0ABT8KK55_9BACT</name>
<dbReference type="SUPFAM" id="SSF46689">
    <property type="entry name" value="Homeodomain-like"/>
    <property type="match status" value="1"/>
</dbReference>
<feature type="domain" description="HTH araC/xylS-type" evidence="5">
    <location>
        <begin position="255"/>
        <end position="359"/>
    </location>
</feature>
<keyword evidence="4" id="KW-0472">Membrane</keyword>
<accession>A0ABT8KK55</accession>
<feature type="transmembrane region" description="Helical" evidence="4">
    <location>
        <begin position="207"/>
        <end position="225"/>
    </location>
</feature>
<keyword evidence="2" id="KW-0238">DNA-binding</keyword>
<evidence type="ECO:0000256" key="1">
    <source>
        <dbReference type="ARBA" id="ARBA00023015"/>
    </source>
</evidence>
<keyword evidence="3" id="KW-0804">Transcription</keyword>
<feature type="transmembrane region" description="Helical" evidence="4">
    <location>
        <begin position="68"/>
        <end position="87"/>
    </location>
</feature>
<dbReference type="RefSeq" id="WP_346751124.1">
    <property type="nucleotide sequence ID" value="NZ_JAUJEA010000002.1"/>
</dbReference>
<keyword evidence="7" id="KW-1185">Reference proteome</keyword>
<dbReference type="Gene3D" id="1.10.10.60">
    <property type="entry name" value="Homeodomain-like"/>
    <property type="match status" value="2"/>
</dbReference>
<dbReference type="InterPro" id="IPR018060">
    <property type="entry name" value="HTH_AraC"/>
</dbReference>
<dbReference type="InterPro" id="IPR009057">
    <property type="entry name" value="Homeodomain-like_sf"/>
</dbReference>
<dbReference type="EMBL" id="JAUJEA010000002">
    <property type="protein sequence ID" value="MDN5201096.1"/>
    <property type="molecule type" value="Genomic_DNA"/>
</dbReference>
<dbReference type="PROSITE" id="PS00041">
    <property type="entry name" value="HTH_ARAC_FAMILY_1"/>
    <property type="match status" value="1"/>
</dbReference>
<reference evidence="6" key="1">
    <citation type="submission" date="2023-06" db="EMBL/GenBank/DDBJ databases">
        <title>Genomic of Parafulvivirga corallium.</title>
        <authorList>
            <person name="Wang G."/>
        </authorList>
    </citation>
    <scope>NUCLEOTIDE SEQUENCE</scope>
    <source>
        <strain evidence="6">BMA10</strain>
    </source>
</reference>
<evidence type="ECO:0000259" key="5">
    <source>
        <dbReference type="PROSITE" id="PS01124"/>
    </source>
</evidence>
<evidence type="ECO:0000313" key="6">
    <source>
        <dbReference type="EMBL" id="MDN5201096.1"/>
    </source>
</evidence>
<feature type="transmembrane region" description="Helical" evidence="4">
    <location>
        <begin position="178"/>
        <end position="195"/>
    </location>
</feature>
<organism evidence="6 7">
    <name type="scientific">Splendidivirga corallicola</name>
    <dbReference type="NCBI Taxonomy" id="3051826"/>
    <lineage>
        <taxon>Bacteria</taxon>
        <taxon>Pseudomonadati</taxon>
        <taxon>Bacteroidota</taxon>
        <taxon>Cytophagia</taxon>
        <taxon>Cytophagales</taxon>
        <taxon>Splendidivirgaceae</taxon>
        <taxon>Splendidivirga</taxon>
    </lineage>
</organism>
<evidence type="ECO:0000313" key="7">
    <source>
        <dbReference type="Proteomes" id="UP001172082"/>
    </source>
</evidence>
<dbReference type="InterPro" id="IPR018062">
    <property type="entry name" value="HTH_AraC-typ_CS"/>
</dbReference>
<comment type="caution">
    <text evidence="6">The sequence shown here is derived from an EMBL/GenBank/DDBJ whole genome shotgun (WGS) entry which is preliminary data.</text>
</comment>
<evidence type="ECO:0000256" key="4">
    <source>
        <dbReference type="SAM" id="Phobius"/>
    </source>
</evidence>
<dbReference type="PROSITE" id="PS01124">
    <property type="entry name" value="HTH_ARAC_FAMILY_2"/>
    <property type="match status" value="1"/>
</dbReference>
<dbReference type="Proteomes" id="UP001172082">
    <property type="component" value="Unassembled WGS sequence"/>
</dbReference>
<proteinExistence type="predicted"/>